<feature type="region of interest" description="Disordered" evidence="1">
    <location>
        <begin position="114"/>
        <end position="149"/>
    </location>
</feature>
<dbReference type="EMBL" id="JAAHCF010001050">
    <property type="protein sequence ID" value="KAK8141304.1"/>
    <property type="molecule type" value="Genomic_DNA"/>
</dbReference>
<gene>
    <name evidence="2" type="ORF">G3M48_000315</name>
</gene>
<evidence type="ECO:0000313" key="3">
    <source>
        <dbReference type="Proteomes" id="UP001397290"/>
    </source>
</evidence>
<protein>
    <submittedName>
        <fullName evidence="2">Uncharacterized protein</fullName>
    </submittedName>
</protein>
<organism evidence="2 3">
    <name type="scientific">Beauveria asiatica</name>
    <dbReference type="NCBI Taxonomy" id="1069075"/>
    <lineage>
        <taxon>Eukaryota</taxon>
        <taxon>Fungi</taxon>
        <taxon>Dikarya</taxon>
        <taxon>Ascomycota</taxon>
        <taxon>Pezizomycotina</taxon>
        <taxon>Sordariomycetes</taxon>
        <taxon>Hypocreomycetidae</taxon>
        <taxon>Hypocreales</taxon>
        <taxon>Cordycipitaceae</taxon>
        <taxon>Beauveria</taxon>
    </lineage>
</organism>
<dbReference type="Proteomes" id="UP001397290">
    <property type="component" value="Unassembled WGS sequence"/>
</dbReference>
<feature type="region of interest" description="Disordered" evidence="1">
    <location>
        <begin position="1"/>
        <end position="54"/>
    </location>
</feature>
<proteinExistence type="predicted"/>
<feature type="region of interest" description="Disordered" evidence="1">
    <location>
        <begin position="452"/>
        <end position="497"/>
    </location>
</feature>
<accession>A0AAW0RH22</accession>
<evidence type="ECO:0000313" key="2">
    <source>
        <dbReference type="EMBL" id="KAK8141304.1"/>
    </source>
</evidence>
<evidence type="ECO:0000256" key="1">
    <source>
        <dbReference type="SAM" id="MobiDB-lite"/>
    </source>
</evidence>
<name>A0AAW0RH22_9HYPO</name>
<feature type="compositionally biased region" description="Polar residues" evidence="1">
    <location>
        <begin position="485"/>
        <end position="497"/>
    </location>
</feature>
<keyword evidence="3" id="KW-1185">Reference proteome</keyword>
<dbReference type="AlphaFoldDB" id="A0AAW0RH22"/>
<feature type="compositionally biased region" description="Basic and acidic residues" evidence="1">
    <location>
        <begin position="20"/>
        <end position="30"/>
    </location>
</feature>
<feature type="compositionally biased region" description="Polar residues" evidence="1">
    <location>
        <begin position="36"/>
        <end position="46"/>
    </location>
</feature>
<sequence>MPLGLSPYVTSTSVSQDNRSNARTENDRPSPLRISKQPNSTANTRGGNHDQHPVYPAQEFIHPLQKHSANHLNISKRRSLWALSSQLVEHEEPRAVPPRPYSVSPNMALASRFSPMPDEKSEGKDPHPAEEAEEMLREASRTYSGASDNSNSWNSFISGGCSERKMPSTRSTSSVVRHVSSSTDGPSCTISMDSILPHVLSPHISIYTNGHNRYFGQDHVWAAIEVSGILSHAYSADGTGAKPAQPKEDEHHLGRGAPCERDRRVASLSRAGISDTLILAQIRINPKLIARHVSKAHRRDKSDELMADLESQLGDSQMPYMKVKVTYSHSAFSDYFGHEILVGVAQRCTKLETTAVGALKQHNVGSAWSPPPIYSIESIKSAMQRHWKADVAAIWLQRIKDSERAGIQQSTKQGENLDEELQEANCRDPMHRPAISMEAMCQKMTVNRLSESRRHVQSPYYGNERPELKPPATNMGSVRSRRSWSRNTSGTTCTSGSLRKKKSFAAGIWRTLTPSINIPKNEGDGSAQGPWNWNAWF</sequence>
<reference evidence="2 3" key="1">
    <citation type="submission" date="2020-02" db="EMBL/GenBank/DDBJ databases">
        <title>Comparative genomics of the hypocrealean fungal genus Beauvera.</title>
        <authorList>
            <person name="Showalter D.N."/>
            <person name="Bushley K.E."/>
            <person name="Rehner S.A."/>
        </authorList>
    </citation>
    <scope>NUCLEOTIDE SEQUENCE [LARGE SCALE GENOMIC DNA]</scope>
    <source>
        <strain evidence="2 3">ARSEF4384</strain>
    </source>
</reference>
<feature type="region of interest" description="Disordered" evidence="1">
    <location>
        <begin position="161"/>
        <end position="186"/>
    </location>
</feature>
<feature type="compositionally biased region" description="Basic and acidic residues" evidence="1">
    <location>
        <begin position="117"/>
        <end position="140"/>
    </location>
</feature>
<feature type="region of interest" description="Disordered" evidence="1">
    <location>
        <begin position="236"/>
        <end position="256"/>
    </location>
</feature>
<feature type="compositionally biased region" description="Basic and acidic residues" evidence="1">
    <location>
        <begin position="245"/>
        <end position="256"/>
    </location>
</feature>
<feature type="compositionally biased region" description="Polar residues" evidence="1">
    <location>
        <begin position="8"/>
        <end position="19"/>
    </location>
</feature>
<comment type="caution">
    <text evidence="2">The sequence shown here is derived from an EMBL/GenBank/DDBJ whole genome shotgun (WGS) entry which is preliminary data.</text>
</comment>
<feature type="compositionally biased region" description="Low complexity" evidence="1">
    <location>
        <begin position="168"/>
        <end position="183"/>
    </location>
</feature>